<comment type="caution">
    <text evidence="1">The sequence shown here is derived from an EMBL/GenBank/DDBJ whole genome shotgun (WGS) entry which is preliminary data.</text>
</comment>
<evidence type="ECO:0000313" key="1">
    <source>
        <dbReference type="EMBL" id="KAI3719342.1"/>
    </source>
</evidence>
<sequence>MSVNQSRGDKNEPSQNRRSGRSGNPASQRNFQGGGGGGGKGGGGAGSTNAPPSSSFYTGKSFKKVDSNAQGAQTRVTGSHPNVNLGSSNSATLGRAVQNGAPIQPPLRGTPDASFTGATVKTTDASIQKSTPGLPKAPQSNATPPSYGTIGATGPATPVKGSTDASRGFPLQFGSISPGVMNVMQVPARTNSAPPNLDEQKRAQARLDSLKTSSFPNPAVPRQQLPRKDVGVVDQSNANEAHPTPKEKRDVLASTAPVSAHSQKPTGPPMPSVSGVSMQMPFHQSQLHQSQLHLPFGGPNPPMQSQGMANTVPLPMHLPVTNPPQVPPQVFVPGIPHHPMSSQGIIHQNQVMNFSSQLGPQLGNMGMGLGPQYPQQQIGNYGGTRITVKITHPDTHEELRLDKRTDGYVNGGSSGPRTHPHGLAQSQAIPSFPSAHPVNYYSNSYNASSLFYPSPGPNPLTSAQITPGSQAPRFYNQNTSKQVTVKPAISAHGEKVGDSSLAGSSPPLNKSEISKIQKVGGEGTSTHPHRNSEPIAIKIAASSKPSVAAFGSLQSENLTDNSITSASPAAVEDSTALVDSGTEVSNKATVNMSGSLKEEQTYPGKKAQSIPTDKPGGQSSTVISSSVGNHDSLHSGVQETSPISFSGTNKDVLESSNKVVPSTNEEGLNSTKIIGSAANSDSTPKVEGSVAEIVGSKEREKDSVDQNQHTTVSDVTTAGTETGLDTEHLALCEPGSLVTPDTQQKEPVNDVDGKSSTSIATSELDVLSAETSSLNLGSSHGDKIPSSDNLEDHLSRNDCQNDQHADSIESVPLDEGSHAVAVSVQHADSIESVPLDEGSHAVAVSVPSTSTLTLEVEGTMSNTTGLISPSSLGLLETGKGKGNTAKGRKFLKEILKNADARGTTSDLFMAYKHPEEKKETSSSEIVGCSSDIPTKQASVDSSEKDVSSDEKRGQGKFEPDDWEDAADISTPKLETDGKRVRADLKHRSEDDNDGMTKKYSRDFLLKFCDQCTDLPEGFEITTDIAEVLAVSNVNAHREPYPSPGRGGPAVGPRIDRRASNVGDDDKWNKLPGSMGAGRDMRPDMMYIGNAGGFRPHGGNFGVLKTPRGQPPPVQYAGGILGGPMPSPGGQGAMQRNNSDSDRWSRGTGYQKGLIPSPQTPMQVMHKAERKYEVGKITDEEQAKQRRLKGILNKLTPQNFDKLFEQVKEVNIDNAGTLSGVIDQIFDKALMEPTFVEMYANFCAGLAVELPDFSEDNEKITFKRLLLNKCQVEFEKGEREEEEANRTEEEGEVKQTEEQREEKRVKARRRMLGNIRLIGELYKKKMLTERIMHECINKLLGQYQNPDEENIEALCKLMSTIGVMIDHSKAKEHMDAYFDMMFKLSNNMKLSSRVRFMLKDTIDLRKNKWQQRRKVEGPKKIEEVHRDAAQERQAQSNRLARGPNPNQSLRRGQHMDFGQKGPGVLPSNPQTGGFRGLPQQLRGYGNQDSRFEERHGFENRTLSVTSRPVGDDSITLVPQGGLASRMSIRGQMTLHEMPNSTDSRRTVASPNGYGSMPDRTGYGSRDDLGSRYAPERFAPRPTFDQSNIQEHNVNNVNWDTRNAGRVFDRVPPSSSPTRGGGRVSTPPQLGSVKVLSDDRLHDMSIKAIKEFYSANDEKEIGLCIKDLNAPSFYPTMISIWVTDSFERKDMERDSLVKLLVNLTRSQDGIISQDSLIRGFESVLSTLEDAVNDAPKAPEFLGRIFARMLLENVIPYKEAWRLIHEGGEEQGQLIEVGLAAEVLGVILEMIKSEKGDVFLNKLRADSNLDVESFRSPTTKRTSRLDKFI</sequence>
<proteinExistence type="predicted"/>
<reference evidence="2" key="1">
    <citation type="journal article" date="2022" name="Mol. Ecol. Resour.">
        <title>The genomes of chicory, endive, great burdock and yacon provide insights into Asteraceae palaeo-polyploidization history and plant inulin production.</title>
        <authorList>
            <person name="Fan W."/>
            <person name="Wang S."/>
            <person name="Wang H."/>
            <person name="Wang A."/>
            <person name="Jiang F."/>
            <person name="Liu H."/>
            <person name="Zhao H."/>
            <person name="Xu D."/>
            <person name="Zhang Y."/>
        </authorList>
    </citation>
    <scope>NUCLEOTIDE SEQUENCE [LARGE SCALE GENOMIC DNA]</scope>
    <source>
        <strain evidence="2">cv. Niubang</strain>
    </source>
</reference>
<keyword evidence="2" id="KW-1185">Reference proteome</keyword>
<protein>
    <submittedName>
        <fullName evidence="1">Uncharacterized protein</fullName>
    </submittedName>
</protein>
<evidence type="ECO:0000313" key="2">
    <source>
        <dbReference type="Proteomes" id="UP001055879"/>
    </source>
</evidence>
<gene>
    <name evidence="1" type="ORF">L6452_20239</name>
</gene>
<organism evidence="1 2">
    <name type="scientific">Arctium lappa</name>
    <name type="common">Greater burdock</name>
    <name type="synonym">Lappa major</name>
    <dbReference type="NCBI Taxonomy" id="4217"/>
    <lineage>
        <taxon>Eukaryota</taxon>
        <taxon>Viridiplantae</taxon>
        <taxon>Streptophyta</taxon>
        <taxon>Embryophyta</taxon>
        <taxon>Tracheophyta</taxon>
        <taxon>Spermatophyta</taxon>
        <taxon>Magnoliopsida</taxon>
        <taxon>eudicotyledons</taxon>
        <taxon>Gunneridae</taxon>
        <taxon>Pentapetalae</taxon>
        <taxon>asterids</taxon>
        <taxon>campanulids</taxon>
        <taxon>Asterales</taxon>
        <taxon>Asteraceae</taxon>
        <taxon>Carduoideae</taxon>
        <taxon>Cardueae</taxon>
        <taxon>Arctiinae</taxon>
        <taxon>Arctium</taxon>
    </lineage>
</organism>
<name>A0ACB9BAA6_ARCLA</name>
<dbReference type="Proteomes" id="UP001055879">
    <property type="component" value="Linkage Group LG06"/>
</dbReference>
<accession>A0ACB9BAA6</accession>
<dbReference type="EMBL" id="CM042052">
    <property type="protein sequence ID" value="KAI3719342.1"/>
    <property type="molecule type" value="Genomic_DNA"/>
</dbReference>
<reference evidence="1 2" key="2">
    <citation type="journal article" date="2022" name="Mol. Ecol. Resour.">
        <title>The genomes of chicory, endive, great burdock and yacon provide insights into Asteraceae paleo-polyploidization history and plant inulin production.</title>
        <authorList>
            <person name="Fan W."/>
            <person name="Wang S."/>
            <person name="Wang H."/>
            <person name="Wang A."/>
            <person name="Jiang F."/>
            <person name="Liu H."/>
            <person name="Zhao H."/>
            <person name="Xu D."/>
            <person name="Zhang Y."/>
        </authorList>
    </citation>
    <scope>NUCLEOTIDE SEQUENCE [LARGE SCALE GENOMIC DNA]</scope>
    <source>
        <strain evidence="2">cv. Niubang</strain>
    </source>
</reference>